<dbReference type="SFLD" id="SFLDS00005">
    <property type="entry name" value="Isoprenoid_Synthase_Type_I"/>
    <property type="match status" value="1"/>
</dbReference>
<evidence type="ECO:0000256" key="5">
    <source>
        <dbReference type="ARBA" id="ARBA00022842"/>
    </source>
</evidence>
<gene>
    <name evidence="7" type="ORF">GCM10022262_13490</name>
</gene>
<dbReference type="PANTHER" id="PTHR12001:SF85">
    <property type="entry name" value="SHORT CHAIN ISOPRENYL DIPHOSPHATE SYNTHASE"/>
    <property type="match status" value="1"/>
</dbReference>
<evidence type="ECO:0000313" key="7">
    <source>
        <dbReference type="EMBL" id="GAA4286990.1"/>
    </source>
</evidence>
<dbReference type="PROSITE" id="PS00723">
    <property type="entry name" value="POLYPRENYL_SYNTHASE_1"/>
    <property type="match status" value="1"/>
</dbReference>
<dbReference type="RefSeq" id="WP_345039123.1">
    <property type="nucleotide sequence ID" value="NZ_BAABBA010000005.1"/>
</dbReference>
<keyword evidence="8" id="KW-1185">Reference proteome</keyword>
<dbReference type="PROSITE" id="PS00444">
    <property type="entry name" value="POLYPRENYL_SYNTHASE_2"/>
    <property type="match status" value="1"/>
</dbReference>
<comment type="cofactor">
    <cofactor evidence="1">
        <name>Mg(2+)</name>
        <dbReference type="ChEBI" id="CHEBI:18420"/>
    </cofactor>
</comment>
<reference evidence="8" key="1">
    <citation type="journal article" date="2019" name="Int. J. Syst. Evol. Microbiol.">
        <title>The Global Catalogue of Microorganisms (GCM) 10K type strain sequencing project: providing services to taxonomists for standard genome sequencing and annotation.</title>
        <authorList>
            <consortium name="The Broad Institute Genomics Platform"/>
            <consortium name="The Broad Institute Genome Sequencing Center for Infectious Disease"/>
            <person name="Wu L."/>
            <person name="Ma J."/>
        </authorList>
    </citation>
    <scope>NUCLEOTIDE SEQUENCE [LARGE SCALE GENOMIC DNA]</scope>
    <source>
        <strain evidence="8">JCM 17459</strain>
    </source>
</reference>
<comment type="caution">
    <text evidence="7">The sequence shown here is derived from an EMBL/GenBank/DDBJ whole genome shotgun (WGS) entry which is preliminary data.</text>
</comment>
<name>A0ABP8ESV0_9MICO</name>
<dbReference type="Pfam" id="PF00348">
    <property type="entry name" value="polyprenyl_synt"/>
    <property type="match status" value="1"/>
</dbReference>
<dbReference type="SUPFAM" id="SSF48576">
    <property type="entry name" value="Terpenoid synthases"/>
    <property type="match status" value="1"/>
</dbReference>
<evidence type="ECO:0000256" key="6">
    <source>
        <dbReference type="RuleBase" id="RU004466"/>
    </source>
</evidence>
<evidence type="ECO:0000256" key="2">
    <source>
        <dbReference type="ARBA" id="ARBA00006706"/>
    </source>
</evidence>
<protein>
    <submittedName>
        <fullName evidence="7">Polyprenyl synthetase family protein</fullName>
    </submittedName>
</protein>
<dbReference type="PANTHER" id="PTHR12001">
    <property type="entry name" value="GERANYLGERANYL PYROPHOSPHATE SYNTHASE"/>
    <property type="match status" value="1"/>
</dbReference>
<proteinExistence type="inferred from homology"/>
<keyword evidence="4" id="KW-0479">Metal-binding</keyword>
<dbReference type="InterPro" id="IPR033749">
    <property type="entry name" value="Polyprenyl_synt_CS"/>
</dbReference>
<dbReference type="EMBL" id="BAABBA010000005">
    <property type="protein sequence ID" value="GAA4286990.1"/>
    <property type="molecule type" value="Genomic_DNA"/>
</dbReference>
<evidence type="ECO:0000256" key="3">
    <source>
        <dbReference type="ARBA" id="ARBA00022679"/>
    </source>
</evidence>
<evidence type="ECO:0000256" key="4">
    <source>
        <dbReference type="ARBA" id="ARBA00022723"/>
    </source>
</evidence>
<keyword evidence="5" id="KW-0460">Magnesium</keyword>
<dbReference type="Gene3D" id="1.10.600.10">
    <property type="entry name" value="Farnesyl Diphosphate Synthase"/>
    <property type="match status" value="1"/>
</dbReference>
<sequence length="356" mass="36751">MSADAARGSGTGLTPDDALTEVLDGGAAHAAGLGADYGRLWSALTDASAGGKRFRPALVVTAHDLLGGHLAGPAARVGAAVELLHTAFVIHDDVIDGDHTRRGRPNVSGTFAASAAAAGASPRGARTYADTAGILAGDLALVAAVRSVACCGAPPATVERLLDLIDRTVHVTAAGELADVRLSLDLDDAHVPLGDVLTMCEHKTAVYSFELPLQAGAVLAGAEETVVRRLGEIGRLVGIAFQLIDDLQGVFGDEAVTGKSALTDLREGKHTPLIAHARSTQAWPAIAPFFGDPDLDEARADLVRELLVDCGSRDFIEDLAAGYLDTALNVVRETGLPGEFLDGVVALTRDLLRRAA</sequence>
<comment type="similarity">
    <text evidence="2 6">Belongs to the FPP/GGPP synthase family.</text>
</comment>
<dbReference type="Proteomes" id="UP001499841">
    <property type="component" value="Unassembled WGS sequence"/>
</dbReference>
<evidence type="ECO:0000256" key="1">
    <source>
        <dbReference type="ARBA" id="ARBA00001946"/>
    </source>
</evidence>
<dbReference type="InterPro" id="IPR008949">
    <property type="entry name" value="Isoprenoid_synthase_dom_sf"/>
</dbReference>
<organism evidence="7 8">
    <name type="scientific">Georgenia daeguensis</name>
    <dbReference type="NCBI Taxonomy" id="908355"/>
    <lineage>
        <taxon>Bacteria</taxon>
        <taxon>Bacillati</taxon>
        <taxon>Actinomycetota</taxon>
        <taxon>Actinomycetes</taxon>
        <taxon>Micrococcales</taxon>
        <taxon>Bogoriellaceae</taxon>
        <taxon>Georgenia</taxon>
    </lineage>
</organism>
<evidence type="ECO:0000313" key="8">
    <source>
        <dbReference type="Proteomes" id="UP001499841"/>
    </source>
</evidence>
<keyword evidence="3 6" id="KW-0808">Transferase</keyword>
<accession>A0ABP8ESV0</accession>
<dbReference type="CDD" id="cd00685">
    <property type="entry name" value="Trans_IPPS_HT"/>
    <property type="match status" value="1"/>
</dbReference>
<dbReference type="InterPro" id="IPR000092">
    <property type="entry name" value="Polyprenyl_synt"/>
</dbReference>